<name>A0A8D0E0F4_SALMN</name>
<accession>A0A8D0E0F4</accession>
<feature type="transmembrane region" description="Helical" evidence="8">
    <location>
        <begin position="101"/>
        <end position="123"/>
    </location>
</feature>
<dbReference type="PANTHER" id="PTHR45820:SF3">
    <property type="entry name" value="CALCIUM_MANGANESE ANTIPORTER SLC30A10"/>
    <property type="match status" value="1"/>
</dbReference>
<evidence type="ECO:0000256" key="5">
    <source>
        <dbReference type="ARBA" id="ARBA00022989"/>
    </source>
</evidence>
<reference evidence="10" key="1">
    <citation type="submission" date="2025-08" db="UniProtKB">
        <authorList>
            <consortium name="Ensembl"/>
        </authorList>
    </citation>
    <scope>IDENTIFICATION</scope>
</reference>
<dbReference type="InterPro" id="IPR058533">
    <property type="entry name" value="Cation_efflux_TM"/>
</dbReference>
<keyword evidence="11" id="KW-1185">Reference proteome</keyword>
<dbReference type="InterPro" id="IPR002524">
    <property type="entry name" value="Cation_efflux"/>
</dbReference>
<evidence type="ECO:0000256" key="2">
    <source>
        <dbReference type="ARBA" id="ARBA00008873"/>
    </source>
</evidence>
<keyword evidence="6 8" id="KW-0472">Membrane</keyword>
<dbReference type="InterPro" id="IPR027469">
    <property type="entry name" value="Cation_efflux_TMD_sf"/>
</dbReference>
<feature type="compositionally biased region" description="Basic and acidic residues" evidence="7">
    <location>
        <begin position="1"/>
        <end position="21"/>
    </location>
</feature>
<evidence type="ECO:0000256" key="8">
    <source>
        <dbReference type="SAM" id="Phobius"/>
    </source>
</evidence>
<dbReference type="Proteomes" id="UP000694421">
    <property type="component" value="Unplaced"/>
</dbReference>
<evidence type="ECO:0000256" key="1">
    <source>
        <dbReference type="ARBA" id="ARBA00004141"/>
    </source>
</evidence>
<protein>
    <recommendedName>
        <fullName evidence="9">Cation efflux protein transmembrane domain-containing protein</fullName>
    </recommendedName>
</protein>
<dbReference type="GeneTree" id="ENSGT00940000159967"/>
<dbReference type="GO" id="GO:0005385">
    <property type="term" value="F:zinc ion transmembrane transporter activity"/>
    <property type="evidence" value="ECO:0007669"/>
    <property type="project" value="TreeGrafter"/>
</dbReference>
<feature type="transmembrane region" description="Helical" evidence="8">
    <location>
        <begin position="59"/>
        <end position="80"/>
    </location>
</feature>
<dbReference type="GO" id="GO:0016020">
    <property type="term" value="C:membrane"/>
    <property type="evidence" value="ECO:0007669"/>
    <property type="project" value="UniProtKB-SubCell"/>
</dbReference>
<evidence type="ECO:0000256" key="4">
    <source>
        <dbReference type="ARBA" id="ARBA00022833"/>
    </source>
</evidence>
<feature type="region of interest" description="Disordered" evidence="7">
    <location>
        <begin position="1"/>
        <end position="25"/>
    </location>
</feature>
<organism evidence="10 11">
    <name type="scientific">Salvator merianae</name>
    <name type="common">Argentine black and white tegu</name>
    <name type="synonym">Tupinambis merianae</name>
    <dbReference type="NCBI Taxonomy" id="96440"/>
    <lineage>
        <taxon>Eukaryota</taxon>
        <taxon>Metazoa</taxon>
        <taxon>Chordata</taxon>
        <taxon>Craniata</taxon>
        <taxon>Vertebrata</taxon>
        <taxon>Euteleostomi</taxon>
        <taxon>Lepidosauria</taxon>
        <taxon>Squamata</taxon>
        <taxon>Bifurcata</taxon>
        <taxon>Unidentata</taxon>
        <taxon>Episquamata</taxon>
        <taxon>Laterata</taxon>
        <taxon>Teiioidea</taxon>
        <taxon>Teiidae</taxon>
        <taxon>Salvator</taxon>
    </lineage>
</organism>
<evidence type="ECO:0000256" key="7">
    <source>
        <dbReference type="SAM" id="MobiDB-lite"/>
    </source>
</evidence>
<dbReference type="Ensembl" id="ENSSMRT00000028279.1">
    <property type="protein sequence ID" value="ENSSMRP00000024128.1"/>
    <property type="gene ID" value="ENSSMRG00000018729.1"/>
</dbReference>
<dbReference type="AlphaFoldDB" id="A0A8D0E0F4"/>
<dbReference type="OMA" id="KWIRNII"/>
<dbReference type="GO" id="GO:0006828">
    <property type="term" value="P:manganese ion transport"/>
    <property type="evidence" value="ECO:0007669"/>
    <property type="project" value="TreeGrafter"/>
</dbReference>
<evidence type="ECO:0000256" key="6">
    <source>
        <dbReference type="ARBA" id="ARBA00023136"/>
    </source>
</evidence>
<dbReference type="PANTHER" id="PTHR45820">
    <property type="entry name" value="FI23527P1"/>
    <property type="match status" value="1"/>
</dbReference>
<dbReference type="GO" id="GO:0010312">
    <property type="term" value="P:detoxification of zinc ion"/>
    <property type="evidence" value="ECO:0007669"/>
    <property type="project" value="TreeGrafter"/>
</dbReference>
<evidence type="ECO:0000259" key="9">
    <source>
        <dbReference type="Pfam" id="PF01545"/>
    </source>
</evidence>
<dbReference type="NCBIfam" id="TIGR01297">
    <property type="entry name" value="CDF"/>
    <property type="match status" value="1"/>
</dbReference>
<keyword evidence="5 8" id="KW-1133">Transmembrane helix</keyword>
<dbReference type="Pfam" id="PF01545">
    <property type="entry name" value="Cation_efflux"/>
    <property type="match status" value="1"/>
</dbReference>
<evidence type="ECO:0000256" key="3">
    <source>
        <dbReference type="ARBA" id="ARBA00022692"/>
    </source>
</evidence>
<proteinExistence type="inferred from homology"/>
<sequence length="180" mass="19869">VLELRRETDRSWPPKESEQRKQPVPPHRQTCRLIFMLVLTAGFFVAELVSGYVGNSIALVSDSFSMLSDLIALCVGITTGRVSRRRRRRPGASFGYSRAEVVGALSNAVFLAALYFTILVEALQRLASPQPIRDVELVLIVGALGLGVNVVGHKIFIKNHPHESDQVVDSLCVNLCNLCR</sequence>
<dbReference type="GO" id="GO:0006882">
    <property type="term" value="P:intracellular zinc ion homeostasis"/>
    <property type="evidence" value="ECO:0007669"/>
    <property type="project" value="TreeGrafter"/>
</dbReference>
<feature type="domain" description="Cation efflux protein transmembrane" evidence="9">
    <location>
        <begin position="33"/>
        <end position="172"/>
    </location>
</feature>
<evidence type="ECO:0000313" key="10">
    <source>
        <dbReference type="Ensembl" id="ENSSMRP00000024128.1"/>
    </source>
</evidence>
<keyword evidence="4" id="KW-0862">Zinc</keyword>
<feature type="transmembrane region" description="Helical" evidence="8">
    <location>
        <begin position="33"/>
        <end position="53"/>
    </location>
</feature>
<comment type="subcellular location">
    <subcellularLocation>
        <location evidence="1">Membrane</location>
        <topology evidence="1">Multi-pass membrane protein</topology>
    </subcellularLocation>
</comment>
<dbReference type="SUPFAM" id="SSF161111">
    <property type="entry name" value="Cation efflux protein transmembrane domain-like"/>
    <property type="match status" value="1"/>
</dbReference>
<feature type="transmembrane region" description="Helical" evidence="8">
    <location>
        <begin position="135"/>
        <end position="152"/>
    </location>
</feature>
<keyword evidence="3 8" id="KW-0812">Transmembrane</keyword>
<evidence type="ECO:0000313" key="11">
    <source>
        <dbReference type="Proteomes" id="UP000694421"/>
    </source>
</evidence>
<comment type="similarity">
    <text evidence="2">Belongs to the cation diffusion facilitator (CDF) transporter (TC 2.A.4) family. SLC30A subfamily.</text>
</comment>
<reference evidence="10" key="2">
    <citation type="submission" date="2025-09" db="UniProtKB">
        <authorList>
            <consortium name="Ensembl"/>
        </authorList>
    </citation>
    <scope>IDENTIFICATION</scope>
</reference>
<dbReference type="Gene3D" id="1.20.1510.10">
    <property type="entry name" value="Cation efflux protein transmembrane domain"/>
    <property type="match status" value="1"/>
</dbReference>